<sequence>MENCFERNLVKLTKKASVKKPSKKAVSEKRKRAKRQNQLGDETETEKKAGEHFVLELTQKEDKSLNVKSAPPNEDFNKKYEMVLEKLAFCQNASENGILCNDEEVSVVAISIYSACARENCLKVRERLSQEVESGNIEESVISVIMQKWRRRKREMAYQTCREKLVNMEGTLEDVKVTGYVYNGSKPGTASECLTHSQLMHFGERSVWCDYDTTINSSDQIFDPLNFENSFCSANIANEPRIVHDLVRRRKVKKRDAGDIIRRWKNTERRRVKRQITKQTWVKHCFPFASCFVCGQQGHLSRDCEKNSNGIYPDGGCCNVCSSTKHLKRDCPELAARKQKKDHCNVTVRTMSMMSSADEDYVPEEETSTKEIERKPKKKVVLFYICFTLPQSLTARVLTMEAVPPIGESRIDPNRRPTGGRPRNVGVRCCIESNPVERTPLESGALLSGVLLYKVDHIGGRSHSTALGGHRRVRLFIRSILRFVGFYLMRPGTPISRERPLLDHRFGPIRLCGR</sequence>
<dbReference type="GO" id="GO:0003676">
    <property type="term" value="F:nucleic acid binding"/>
    <property type="evidence" value="ECO:0007669"/>
    <property type="project" value="InterPro"/>
</dbReference>
<dbReference type="PANTHER" id="PTHR46242">
    <property type="entry name" value="ZINC FINGER CCHC DOMAIN-CONTAINING PROTEIN 9 ZCCHC9"/>
    <property type="match status" value="1"/>
</dbReference>
<evidence type="ECO:0000313" key="6">
    <source>
        <dbReference type="WBParaSite" id="ACOC_0000428101-mRNA-1"/>
    </source>
</evidence>
<feature type="domain" description="CCHC-type" evidence="3">
    <location>
        <begin position="291"/>
        <end position="306"/>
    </location>
</feature>
<feature type="region of interest" description="Disordered" evidence="2">
    <location>
        <begin position="15"/>
        <end position="51"/>
    </location>
</feature>
<evidence type="ECO:0000313" key="4">
    <source>
        <dbReference type="EMBL" id="VDM55867.1"/>
    </source>
</evidence>
<feature type="compositionally biased region" description="Basic residues" evidence="2">
    <location>
        <begin position="15"/>
        <end position="35"/>
    </location>
</feature>
<organism evidence="6">
    <name type="scientific">Angiostrongylus costaricensis</name>
    <name type="common">Nematode worm</name>
    <dbReference type="NCBI Taxonomy" id="334426"/>
    <lineage>
        <taxon>Eukaryota</taxon>
        <taxon>Metazoa</taxon>
        <taxon>Ecdysozoa</taxon>
        <taxon>Nematoda</taxon>
        <taxon>Chromadorea</taxon>
        <taxon>Rhabditida</taxon>
        <taxon>Rhabditina</taxon>
        <taxon>Rhabditomorpha</taxon>
        <taxon>Strongyloidea</taxon>
        <taxon>Metastrongylidae</taxon>
        <taxon>Angiostrongylus</taxon>
    </lineage>
</organism>
<keyword evidence="1" id="KW-0863">Zinc-finger</keyword>
<keyword evidence="1" id="KW-0862">Zinc</keyword>
<dbReference type="Gene3D" id="4.10.60.10">
    <property type="entry name" value="Zinc finger, CCHC-type"/>
    <property type="match status" value="1"/>
</dbReference>
<dbReference type="SUPFAM" id="SSF57756">
    <property type="entry name" value="Retrovirus zinc finger-like domains"/>
    <property type="match status" value="1"/>
</dbReference>
<dbReference type="GO" id="GO:0005737">
    <property type="term" value="C:cytoplasm"/>
    <property type="evidence" value="ECO:0007669"/>
    <property type="project" value="UniProtKB-ARBA"/>
</dbReference>
<dbReference type="InterPro" id="IPR036875">
    <property type="entry name" value="Znf_CCHC_sf"/>
</dbReference>
<reference evidence="6" key="1">
    <citation type="submission" date="2016-04" db="UniProtKB">
        <authorList>
            <consortium name="WormBaseParasite"/>
        </authorList>
    </citation>
    <scope>IDENTIFICATION</scope>
</reference>
<dbReference type="SMART" id="SM00343">
    <property type="entry name" value="ZnF_C2HC"/>
    <property type="match status" value="2"/>
</dbReference>
<protein>
    <submittedName>
        <fullName evidence="6">CCHC-type domain-containing protein</fullName>
    </submittedName>
</protein>
<gene>
    <name evidence="4" type="ORF">ACOC_LOCUS4282</name>
</gene>
<dbReference type="EMBL" id="UYYA01003810">
    <property type="protein sequence ID" value="VDM55867.1"/>
    <property type="molecule type" value="Genomic_DNA"/>
</dbReference>
<dbReference type="GO" id="GO:0005730">
    <property type="term" value="C:nucleolus"/>
    <property type="evidence" value="ECO:0007669"/>
    <property type="project" value="TreeGrafter"/>
</dbReference>
<dbReference type="Pfam" id="PF00098">
    <property type="entry name" value="zf-CCHC"/>
    <property type="match status" value="1"/>
</dbReference>
<dbReference type="GO" id="GO:0019899">
    <property type="term" value="F:enzyme binding"/>
    <property type="evidence" value="ECO:0007669"/>
    <property type="project" value="UniProtKB-ARBA"/>
</dbReference>
<proteinExistence type="predicted"/>
<dbReference type="AlphaFoldDB" id="A0A158PFQ7"/>
<dbReference type="STRING" id="334426.A0A158PFQ7"/>
<dbReference type="PROSITE" id="PS50158">
    <property type="entry name" value="ZF_CCHC"/>
    <property type="match status" value="1"/>
</dbReference>
<keyword evidence="5" id="KW-1185">Reference proteome</keyword>
<reference evidence="4 5" key="2">
    <citation type="submission" date="2018-11" db="EMBL/GenBank/DDBJ databases">
        <authorList>
            <consortium name="Pathogen Informatics"/>
        </authorList>
    </citation>
    <scope>NUCLEOTIDE SEQUENCE [LARGE SCALE GENOMIC DNA]</scope>
    <source>
        <strain evidence="4 5">Costa Rica</strain>
    </source>
</reference>
<dbReference type="PANTHER" id="PTHR46242:SF1">
    <property type="entry name" value="ZINC FINGER CCHC DOMAIN-CONTAINING PROTEIN 9"/>
    <property type="match status" value="1"/>
</dbReference>
<evidence type="ECO:0000256" key="2">
    <source>
        <dbReference type="SAM" id="MobiDB-lite"/>
    </source>
</evidence>
<dbReference type="InterPro" id="IPR001878">
    <property type="entry name" value="Znf_CCHC"/>
</dbReference>
<dbReference type="InterPro" id="IPR042246">
    <property type="entry name" value="ZCCHC9"/>
</dbReference>
<evidence type="ECO:0000256" key="1">
    <source>
        <dbReference type="PROSITE-ProRule" id="PRU00047"/>
    </source>
</evidence>
<evidence type="ECO:0000259" key="3">
    <source>
        <dbReference type="PROSITE" id="PS50158"/>
    </source>
</evidence>
<keyword evidence="1" id="KW-0479">Metal-binding</keyword>
<dbReference type="Proteomes" id="UP000267027">
    <property type="component" value="Unassembled WGS sequence"/>
</dbReference>
<dbReference type="GO" id="GO:0008270">
    <property type="term" value="F:zinc ion binding"/>
    <property type="evidence" value="ECO:0007669"/>
    <property type="project" value="UniProtKB-KW"/>
</dbReference>
<accession>A0A158PFQ7</accession>
<dbReference type="WBParaSite" id="ACOC_0000428101-mRNA-1">
    <property type="protein sequence ID" value="ACOC_0000428101-mRNA-1"/>
    <property type="gene ID" value="ACOC_0000428101"/>
</dbReference>
<dbReference type="OrthoDB" id="3863715at2759"/>
<evidence type="ECO:0000313" key="5">
    <source>
        <dbReference type="Proteomes" id="UP000267027"/>
    </source>
</evidence>
<name>A0A158PFQ7_ANGCS</name>